<dbReference type="STRING" id="485913.Krac_4346"/>
<reference evidence="1 2" key="1">
    <citation type="journal article" date="2011" name="Stand. Genomic Sci.">
        <title>Non-contiguous finished genome sequence and contextual data of the filamentous soil bacterium Ktedonobacter racemifer type strain (SOSP1-21).</title>
        <authorList>
            <person name="Chang Y.J."/>
            <person name="Land M."/>
            <person name="Hauser L."/>
            <person name="Chertkov O."/>
            <person name="Del Rio T.G."/>
            <person name="Nolan M."/>
            <person name="Copeland A."/>
            <person name="Tice H."/>
            <person name="Cheng J.F."/>
            <person name="Lucas S."/>
            <person name="Han C."/>
            <person name="Goodwin L."/>
            <person name="Pitluck S."/>
            <person name="Ivanova N."/>
            <person name="Ovchinikova G."/>
            <person name="Pati A."/>
            <person name="Chen A."/>
            <person name="Palaniappan K."/>
            <person name="Mavromatis K."/>
            <person name="Liolios K."/>
            <person name="Brettin T."/>
            <person name="Fiebig A."/>
            <person name="Rohde M."/>
            <person name="Abt B."/>
            <person name="Goker M."/>
            <person name="Detter J.C."/>
            <person name="Woyke T."/>
            <person name="Bristow J."/>
            <person name="Eisen J.A."/>
            <person name="Markowitz V."/>
            <person name="Hugenholtz P."/>
            <person name="Kyrpides N.C."/>
            <person name="Klenk H.P."/>
            <person name="Lapidus A."/>
        </authorList>
    </citation>
    <scope>NUCLEOTIDE SEQUENCE [LARGE SCALE GENOMIC DNA]</scope>
    <source>
        <strain evidence="2">DSM 44963</strain>
    </source>
</reference>
<accession>D6TSI9</accession>
<dbReference type="AlphaFoldDB" id="D6TSI9"/>
<dbReference type="EMBL" id="ADVG01000003">
    <property type="protein sequence ID" value="EFH83390.1"/>
    <property type="molecule type" value="Genomic_DNA"/>
</dbReference>
<dbReference type="Proteomes" id="UP000004508">
    <property type="component" value="Unassembled WGS sequence"/>
</dbReference>
<sequence length="30" mass="3498">MTHTKIQRYQVLQRDVDDKARVSANINCPP</sequence>
<dbReference type="InParanoid" id="D6TSI9"/>
<evidence type="ECO:0000313" key="2">
    <source>
        <dbReference type="Proteomes" id="UP000004508"/>
    </source>
</evidence>
<proteinExistence type="predicted"/>
<gene>
    <name evidence="1" type="ORF">Krac_4346</name>
</gene>
<keyword evidence="2" id="KW-1185">Reference proteome</keyword>
<name>D6TSI9_KTERA</name>
<protein>
    <submittedName>
        <fullName evidence="1">Uncharacterized protein</fullName>
    </submittedName>
</protein>
<comment type="caution">
    <text evidence="1">The sequence shown here is derived from an EMBL/GenBank/DDBJ whole genome shotgun (WGS) entry which is preliminary data.</text>
</comment>
<evidence type="ECO:0000313" key="1">
    <source>
        <dbReference type="EMBL" id="EFH83390.1"/>
    </source>
</evidence>
<organism evidence="1 2">
    <name type="scientific">Ktedonobacter racemifer DSM 44963</name>
    <dbReference type="NCBI Taxonomy" id="485913"/>
    <lineage>
        <taxon>Bacteria</taxon>
        <taxon>Bacillati</taxon>
        <taxon>Chloroflexota</taxon>
        <taxon>Ktedonobacteria</taxon>
        <taxon>Ktedonobacterales</taxon>
        <taxon>Ktedonobacteraceae</taxon>
        <taxon>Ktedonobacter</taxon>
    </lineage>
</organism>